<sequence>MPHPHTNSSRTEPYLRILRITDSNPDPLLRLRSRRYYCFGPCACFANARSTEYEGLSAPRVGTVDPYVGIL</sequence>
<keyword evidence="2" id="KW-1185">Reference proteome</keyword>
<evidence type="ECO:0000313" key="1">
    <source>
        <dbReference type="EMBL" id="KIK11531.1"/>
    </source>
</evidence>
<name>A0A0C9Y373_9AGAM</name>
<organism evidence="1 2">
    <name type="scientific">Pisolithus microcarpus 441</name>
    <dbReference type="NCBI Taxonomy" id="765257"/>
    <lineage>
        <taxon>Eukaryota</taxon>
        <taxon>Fungi</taxon>
        <taxon>Dikarya</taxon>
        <taxon>Basidiomycota</taxon>
        <taxon>Agaricomycotina</taxon>
        <taxon>Agaricomycetes</taxon>
        <taxon>Agaricomycetidae</taxon>
        <taxon>Boletales</taxon>
        <taxon>Sclerodermatineae</taxon>
        <taxon>Pisolithaceae</taxon>
        <taxon>Pisolithus</taxon>
    </lineage>
</organism>
<accession>A0A0C9Y373</accession>
<dbReference type="EMBL" id="KN834198">
    <property type="protein sequence ID" value="KIK11531.1"/>
    <property type="molecule type" value="Genomic_DNA"/>
</dbReference>
<protein>
    <submittedName>
        <fullName evidence="1">Uncharacterized protein</fullName>
    </submittedName>
</protein>
<dbReference type="Proteomes" id="UP000054018">
    <property type="component" value="Unassembled WGS sequence"/>
</dbReference>
<proteinExistence type="predicted"/>
<reference evidence="2" key="2">
    <citation type="submission" date="2015-01" db="EMBL/GenBank/DDBJ databases">
        <title>Evolutionary Origins and Diversification of the Mycorrhizal Mutualists.</title>
        <authorList>
            <consortium name="DOE Joint Genome Institute"/>
            <consortium name="Mycorrhizal Genomics Consortium"/>
            <person name="Kohler A."/>
            <person name="Kuo A."/>
            <person name="Nagy L.G."/>
            <person name="Floudas D."/>
            <person name="Copeland A."/>
            <person name="Barry K.W."/>
            <person name="Cichocki N."/>
            <person name="Veneault-Fourrey C."/>
            <person name="LaButti K."/>
            <person name="Lindquist E.A."/>
            <person name="Lipzen A."/>
            <person name="Lundell T."/>
            <person name="Morin E."/>
            <person name="Murat C."/>
            <person name="Riley R."/>
            <person name="Ohm R."/>
            <person name="Sun H."/>
            <person name="Tunlid A."/>
            <person name="Henrissat B."/>
            <person name="Grigoriev I.V."/>
            <person name="Hibbett D.S."/>
            <person name="Martin F."/>
        </authorList>
    </citation>
    <scope>NUCLEOTIDE SEQUENCE [LARGE SCALE GENOMIC DNA]</scope>
    <source>
        <strain evidence="2">441</strain>
    </source>
</reference>
<dbReference type="AlphaFoldDB" id="A0A0C9Y373"/>
<dbReference type="HOGENOM" id="CLU_2741006_0_0_1"/>
<evidence type="ECO:0000313" key="2">
    <source>
        <dbReference type="Proteomes" id="UP000054018"/>
    </source>
</evidence>
<reference evidence="1 2" key="1">
    <citation type="submission" date="2014-04" db="EMBL/GenBank/DDBJ databases">
        <authorList>
            <consortium name="DOE Joint Genome Institute"/>
            <person name="Kuo A."/>
            <person name="Kohler A."/>
            <person name="Costa M.D."/>
            <person name="Nagy L.G."/>
            <person name="Floudas D."/>
            <person name="Copeland A."/>
            <person name="Barry K.W."/>
            <person name="Cichocki N."/>
            <person name="Veneault-Fourrey C."/>
            <person name="LaButti K."/>
            <person name="Lindquist E.A."/>
            <person name="Lipzen A."/>
            <person name="Lundell T."/>
            <person name="Morin E."/>
            <person name="Murat C."/>
            <person name="Sun H."/>
            <person name="Tunlid A."/>
            <person name="Henrissat B."/>
            <person name="Grigoriev I.V."/>
            <person name="Hibbett D.S."/>
            <person name="Martin F."/>
            <person name="Nordberg H.P."/>
            <person name="Cantor M.N."/>
            <person name="Hua S.X."/>
        </authorList>
    </citation>
    <scope>NUCLEOTIDE SEQUENCE [LARGE SCALE GENOMIC DNA]</scope>
    <source>
        <strain evidence="1 2">441</strain>
    </source>
</reference>
<gene>
    <name evidence="1" type="ORF">PISMIDRAFT_690313</name>
</gene>